<keyword evidence="2" id="KW-1185">Reference proteome</keyword>
<evidence type="ECO:0000313" key="2">
    <source>
        <dbReference type="Proteomes" id="UP000001519"/>
    </source>
</evidence>
<organism evidence="1 2">
    <name type="scientific">Gorilla gorilla gorilla</name>
    <name type="common">Western lowland gorilla</name>
    <dbReference type="NCBI Taxonomy" id="9595"/>
    <lineage>
        <taxon>Eukaryota</taxon>
        <taxon>Metazoa</taxon>
        <taxon>Chordata</taxon>
        <taxon>Craniata</taxon>
        <taxon>Vertebrata</taxon>
        <taxon>Euteleostomi</taxon>
        <taxon>Mammalia</taxon>
        <taxon>Eutheria</taxon>
        <taxon>Euarchontoglires</taxon>
        <taxon>Primates</taxon>
        <taxon>Haplorrhini</taxon>
        <taxon>Catarrhini</taxon>
        <taxon>Hominidae</taxon>
        <taxon>Gorilla</taxon>
    </lineage>
</organism>
<reference evidence="1 2" key="2">
    <citation type="journal article" date="2012" name="Nature">
        <title>Insights into hominid evolution from the gorilla genome sequence.</title>
        <authorList>
            <person name="Scally A."/>
            <person name="Dutheil J.Y."/>
            <person name="Hillier L.W."/>
            <person name="Jordan G.E."/>
            <person name="Goodhead I."/>
            <person name="Herrero J."/>
            <person name="Hobolth A."/>
            <person name="Lappalainen T."/>
            <person name="Mailund T."/>
            <person name="Marques-Bonet T."/>
            <person name="McCarthy S."/>
            <person name="Montgomery S.H."/>
            <person name="Schwalie P.C."/>
            <person name="Tang Y.A."/>
            <person name="Ward M.C."/>
            <person name="Xue Y."/>
            <person name="Yngvadottir B."/>
            <person name="Alkan C."/>
            <person name="Andersen L.N."/>
            <person name="Ayub Q."/>
            <person name="Ball E.V."/>
            <person name="Beal K."/>
            <person name="Bradley B.J."/>
            <person name="Chen Y."/>
            <person name="Clee C.M."/>
            <person name="Fitzgerald S."/>
            <person name="Graves T.A."/>
            <person name="Gu Y."/>
            <person name="Heath P."/>
            <person name="Heger A."/>
            <person name="Karakoc E."/>
            <person name="Kolb-Kokocinski A."/>
            <person name="Laird G.K."/>
            <person name="Lunter G."/>
            <person name="Meader S."/>
            <person name="Mort M."/>
            <person name="Mullikin J.C."/>
            <person name="Munch K."/>
            <person name="O'Connor T.D."/>
            <person name="Phillips A.D."/>
            <person name="Prado-Martinez J."/>
            <person name="Rogers A.S."/>
            <person name="Sajjadian S."/>
            <person name="Schmidt D."/>
            <person name="Shaw K."/>
            <person name="Simpson J.T."/>
            <person name="Stenson P.D."/>
            <person name="Turner D.J."/>
            <person name="Vigilant L."/>
            <person name="Vilella A.J."/>
            <person name="Whitener W."/>
            <person name="Zhu B."/>
            <person name="Cooper D.N."/>
            <person name="de Jong P."/>
            <person name="Dermitzakis E.T."/>
            <person name="Eichler E.E."/>
            <person name="Flicek P."/>
            <person name="Goldman N."/>
            <person name="Mundy N.I."/>
            <person name="Ning Z."/>
            <person name="Odom D.T."/>
            <person name="Ponting C.P."/>
            <person name="Quail M.A."/>
            <person name="Ryder O.A."/>
            <person name="Searle S.M."/>
            <person name="Warren W.C."/>
            <person name="Wilson R.K."/>
            <person name="Schierup M.H."/>
            <person name="Rogers J."/>
            <person name="Tyler-Smith C."/>
            <person name="Durbin R."/>
        </authorList>
    </citation>
    <scope>NUCLEOTIDE SEQUENCE [LARGE SCALE GENOMIC DNA]</scope>
</reference>
<proteinExistence type="predicted"/>
<reference evidence="1" key="3">
    <citation type="submission" date="2025-08" db="UniProtKB">
        <authorList>
            <consortium name="Ensembl"/>
        </authorList>
    </citation>
    <scope>IDENTIFICATION</scope>
</reference>
<protein>
    <submittedName>
        <fullName evidence="1">Uncharacterized protein</fullName>
    </submittedName>
</protein>
<dbReference type="Ensembl" id="ENSGGOT00000053808.1">
    <property type="protein sequence ID" value="ENSGGOP00000040750.1"/>
    <property type="gene ID" value="ENSGGOG00000043934.1"/>
</dbReference>
<dbReference type="OMA" id="WKIRWRL"/>
<dbReference type="GeneTree" id="ENSGT00910000147716"/>
<dbReference type="EMBL" id="CABD030076221">
    <property type="status" value="NOT_ANNOTATED_CDS"/>
    <property type="molecule type" value="Genomic_DNA"/>
</dbReference>
<evidence type="ECO:0000313" key="1">
    <source>
        <dbReference type="Ensembl" id="ENSGGOP00000040750.1"/>
    </source>
</evidence>
<reference evidence="2" key="1">
    <citation type="submission" date="2011-05" db="EMBL/GenBank/DDBJ databases">
        <title>Insights into the evolution of the great apes provided by the gorilla genome.</title>
        <authorList>
            <person name="Scally A."/>
        </authorList>
    </citation>
    <scope>NUCLEOTIDE SEQUENCE [LARGE SCALE GENOMIC DNA]</scope>
</reference>
<reference evidence="1" key="4">
    <citation type="submission" date="2025-09" db="UniProtKB">
        <authorList>
            <consortium name="Ensembl"/>
        </authorList>
    </citation>
    <scope>IDENTIFICATION</scope>
</reference>
<dbReference type="Bgee" id="ENSGGOG00000043934">
    <property type="expression patterns" value="Expressed in testis and 1 other cell type or tissue"/>
</dbReference>
<dbReference type="AlphaFoldDB" id="A0A2I2Z0W7"/>
<accession>A0A2I2Z0W7</accession>
<dbReference type="InParanoid" id="A0A2I2Z0W7"/>
<name>A0A2I2Z0W7_GORGO</name>
<dbReference type="Proteomes" id="UP000001519">
    <property type="component" value="Chromosome 10"/>
</dbReference>
<sequence length="82" mass="9727">MTSEPLIMKRSRLHVWFSTQVWKLRWRFATHFFGRQGMGKEMRKGSGKRRRAGVLEGDKTSSTREWYIWKDSRGAFCLSRGS</sequence>